<dbReference type="InterPro" id="IPR022691">
    <property type="entry name" value="Tscrpt_elong_fac_GreA/B_N"/>
</dbReference>
<dbReference type="InterPro" id="IPR023459">
    <property type="entry name" value="Tscrpt_elong_fac_GreA/B_fam"/>
</dbReference>
<dbReference type="Gene3D" id="1.10.287.180">
    <property type="entry name" value="Transcription elongation factor, GreA/GreB, N-terminal domain"/>
    <property type="match status" value="1"/>
</dbReference>
<evidence type="ECO:0000256" key="2">
    <source>
        <dbReference type="ARBA" id="ARBA00023163"/>
    </source>
</evidence>
<protein>
    <submittedName>
        <fullName evidence="6">GreA/GreB family elongation factor</fullName>
    </submittedName>
</protein>
<dbReference type="Proteomes" id="UP001501358">
    <property type="component" value="Unassembled WGS sequence"/>
</dbReference>
<feature type="compositionally biased region" description="Low complexity" evidence="3">
    <location>
        <begin position="9"/>
        <end position="18"/>
    </location>
</feature>
<dbReference type="NCBIfam" id="NF004548">
    <property type="entry name" value="PRK05892.1"/>
    <property type="match status" value="1"/>
</dbReference>
<evidence type="ECO:0000259" key="4">
    <source>
        <dbReference type="Pfam" id="PF01272"/>
    </source>
</evidence>
<proteinExistence type="predicted"/>
<keyword evidence="1" id="KW-0805">Transcription regulation</keyword>
<name>A0ABP5YN48_9ACTN</name>
<evidence type="ECO:0000256" key="1">
    <source>
        <dbReference type="ARBA" id="ARBA00023015"/>
    </source>
</evidence>
<dbReference type="PANTHER" id="PTHR30437:SF4">
    <property type="entry name" value="TRANSCRIPTION ELONGATION FACTOR GREA"/>
    <property type="match status" value="1"/>
</dbReference>
<evidence type="ECO:0000259" key="5">
    <source>
        <dbReference type="Pfam" id="PF03449"/>
    </source>
</evidence>
<keyword evidence="6" id="KW-0648">Protein biosynthesis</keyword>
<dbReference type="InterPro" id="IPR036805">
    <property type="entry name" value="Tscrpt_elong_fac_GreA/B_N_sf"/>
</dbReference>
<reference evidence="7" key="1">
    <citation type="journal article" date="2019" name="Int. J. Syst. Evol. Microbiol.">
        <title>The Global Catalogue of Microorganisms (GCM) 10K type strain sequencing project: providing services to taxonomists for standard genome sequencing and annotation.</title>
        <authorList>
            <consortium name="The Broad Institute Genomics Platform"/>
            <consortium name="The Broad Institute Genome Sequencing Center for Infectious Disease"/>
            <person name="Wu L."/>
            <person name="Ma J."/>
        </authorList>
    </citation>
    <scope>NUCLEOTIDE SEQUENCE [LARGE SCALE GENOMIC DNA]</scope>
    <source>
        <strain evidence="7">JCM 6307</strain>
    </source>
</reference>
<dbReference type="InterPro" id="IPR001437">
    <property type="entry name" value="Tscrpt_elong_fac_GreA/B_C"/>
</dbReference>
<feature type="domain" description="Transcription elongation factor GreA/GreB N-terminal" evidence="5">
    <location>
        <begin position="12"/>
        <end position="77"/>
    </location>
</feature>
<accession>A0ABP5YN48</accession>
<dbReference type="EMBL" id="BAAATA010000008">
    <property type="protein sequence ID" value="GAA2483521.1"/>
    <property type="molecule type" value="Genomic_DNA"/>
</dbReference>
<evidence type="ECO:0000313" key="6">
    <source>
        <dbReference type="EMBL" id="GAA2483521.1"/>
    </source>
</evidence>
<dbReference type="SUPFAM" id="SSF46557">
    <property type="entry name" value="GreA transcript cleavage protein, N-terminal domain"/>
    <property type="match status" value="1"/>
</dbReference>
<keyword evidence="2" id="KW-0804">Transcription</keyword>
<evidence type="ECO:0000256" key="3">
    <source>
        <dbReference type="SAM" id="MobiDB-lite"/>
    </source>
</evidence>
<keyword evidence="7" id="KW-1185">Reference proteome</keyword>
<evidence type="ECO:0000313" key="7">
    <source>
        <dbReference type="Proteomes" id="UP001501358"/>
    </source>
</evidence>
<dbReference type="GO" id="GO:0003746">
    <property type="term" value="F:translation elongation factor activity"/>
    <property type="evidence" value="ECO:0007669"/>
    <property type="project" value="UniProtKB-KW"/>
</dbReference>
<dbReference type="PIRSF" id="PIRSF006092">
    <property type="entry name" value="GreA_GreB"/>
    <property type="match status" value="1"/>
</dbReference>
<dbReference type="PANTHER" id="PTHR30437">
    <property type="entry name" value="TRANSCRIPTION ELONGATION FACTOR GREA"/>
    <property type="match status" value="1"/>
</dbReference>
<sequence>MSTNEYDPARAPLTPAARRGLEDELEQLRRQRDEVARILAGGTDSPGDSVDQARTIEAMDRLAWLEDRIREVSDRLEADRSAPAPGPAEPGDVVTVGSTVTLEYSDGTTATLRVGDIAEDLGEGNLITPDSPLGLALLGHRTGETVGYDAPEGRLSVRVLETARNE</sequence>
<keyword evidence="6" id="KW-0251">Elongation factor</keyword>
<comment type="caution">
    <text evidence="6">The sequence shown here is derived from an EMBL/GenBank/DDBJ whole genome shotgun (WGS) entry which is preliminary data.</text>
</comment>
<organism evidence="6 7">
    <name type="scientific">Streptomyces thermolineatus</name>
    <dbReference type="NCBI Taxonomy" id="44033"/>
    <lineage>
        <taxon>Bacteria</taxon>
        <taxon>Bacillati</taxon>
        <taxon>Actinomycetota</taxon>
        <taxon>Actinomycetes</taxon>
        <taxon>Kitasatosporales</taxon>
        <taxon>Streptomycetaceae</taxon>
        <taxon>Streptomyces</taxon>
    </lineage>
</organism>
<dbReference type="SUPFAM" id="SSF54534">
    <property type="entry name" value="FKBP-like"/>
    <property type="match status" value="1"/>
</dbReference>
<feature type="domain" description="Transcription elongation factor GreA/GreB C-terminal" evidence="4">
    <location>
        <begin position="90"/>
        <end position="161"/>
    </location>
</feature>
<feature type="region of interest" description="Disordered" evidence="3">
    <location>
        <begin position="1"/>
        <end position="21"/>
    </location>
</feature>
<gene>
    <name evidence="6" type="ORF">GCM10010406_19820</name>
</gene>
<feature type="region of interest" description="Disordered" evidence="3">
    <location>
        <begin position="74"/>
        <end position="94"/>
    </location>
</feature>
<dbReference type="Pfam" id="PF03449">
    <property type="entry name" value="GreA_GreB_N"/>
    <property type="match status" value="1"/>
</dbReference>
<dbReference type="Pfam" id="PF01272">
    <property type="entry name" value="GreA_GreB"/>
    <property type="match status" value="1"/>
</dbReference>
<dbReference type="RefSeq" id="WP_344382771.1">
    <property type="nucleotide sequence ID" value="NZ_BAAATA010000008.1"/>
</dbReference>
<dbReference type="InterPro" id="IPR036953">
    <property type="entry name" value="GreA/GreB_C_sf"/>
</dbReference>
<dbReference type="Gene3D" id="3.10.50.30">
    <property type="entry name" value="Transcription elongation factor, GreA/GreB, C-terminal domain"/>
    <property type="match status" value="1"/>
</dbReference>